<dbReference type="AlphaFoldDB" id="G0NVD7"/>
<reference evidence="3" key="1">
    <citation type="submission" date="2011-07" db="EMBL/GenBank/DDBJ databases">
        <authorList>
            <consortium name="Caenorhabditis brenneri Sequencing and Analysis Consortium"/>
            <person name="Wilson R.K."/>
        </authorList>
    </citation>
    <scope>NUCLEOTIDE SEQUENCE [LARGE SCALE GENOMIC DNA]</scope>
    <source>
        <strain evidence="3">PB2801</strain>
    </source>
</reference>
<keyword evidence="1" id="KW-0732">Signal</keyword>
<dbReference type="InterPro" id="IPR005514">
    <property type="entry name" value="DUF316"/>
</dbReference>
<protein>
    <recommendedName>
        <fullName evidence="4">Peptidase S1 domain-containing protein</fullName>
    </recommendedName>
</protein>
<evidence type="ECO:0000313" key="2">
    <source>
        <dbReference type="EMBL" id="EGT38388.1"/>
    </source>
</evidence>
<proteinExistence type="predicted"/>
<gene>
    <name evidence="2" type="ORF">CAEBREN_23192</name>
</gene>
<feature type="signal peptide" evidence="1">
    <location>
        <begin position="1"/>
        <end position="21"/>
    </location>
</feature>
<organism evidence="3">
    <name type="scientific">Caenorhabditis brenneri</name>
    <name type="common">Nematode worm</name>
    <dbReference type="NCBI Taxonomy" id="135651"/>
    <lineage>
        <taxon>Eukaryota</taxon>
        <taxon>Metazoa</taxon>
        <taxon>Ecdysozoa</taxon>
        <taxon>Nematoda</taxon>
        <taxon>Chromadorea</taxon>
        <taxon>Rhabditida</taxon>
        <taxon>Rhabditina</taxon>
        <taxon>Rhabditomorpha</taxon>
        <taxon>Rhabditoidea</taxon>
        <taxon>Rhabditidae</taxon>
        <taxon>Peloderinae</taxon>
        <taxon>Caenorhabditis</taxon>
    </lineage>
</organism>
<name>G0NVD7_CAEBE</name>
<feature type="chain" id="PRO_5003406361" description="Peptidase S1 domain-containing protein" evidence="1">
    <location>
        <begin position="22"/>
        <end position="277"/>
    </location>
</feature>
<dbReference type="PANTHER" id="PTHR34005:SF2">
    <property type="entry name" value="DUF4817 DOMAIN-CONTAINING PROTEIN-RELATED"/>
    <property type="match status" value="1"/>
</dbReference>
<dbReference type="HOGENOM" id="CLU_1138865_0_0_1"/>
<dbReference type="InParanoid" id="G0NVD7"/>
<dbReference type="STRING" id="135651.G0NVD7"/>
<evidence type="ECO:0000256" key="1">
    <source>
        <dbReference type="SAM" id="SignalP"/>
    </source>
</evidence>
<evidence type="ECO:0000313" key="3">
    <source>
        <dbReference type="Proteomes" id="UP000008068"/>
    </source>
</evidence>
<keyword evidence="3" id="KW-1185">Reference proteome</keyword>
<dbReference type="EMBL" id="GL379956">
    <property type="protein sequence ID" value="EGT38388.1"/>
    <property type="molecule type" value="Genomic_DNA"/>
</dbReference>
<dbReference type="InterPro" id="IPR009003">
    <property type="entry name" value="Peptidase_S1_PA"/>
</dbReference>
<dbReference type="Pfam" id="PF03761">
    <property type="entry name" value="DUF316"/>
    <property type="match status" value="1"/>
</dbReference>
<dbReference type="SUPFAM" id="SSF50494">
    <property type="entry name" value="Trypsin-like serine proteases"/>
    <property type="match status" value="1"/>
</dbReference>
<dbReference type="OrthoDB" id="5877508at2759"/>
<sequence length="277" mass="31729">MMNSRCLRLIEITILINCVYTGRLTIQENEERIANCGKKQLTSENFEKFASGKDGTHFIMPSATYLVRVLTLDHQENLASGFFISPRHILTSSQSVFNEKRQWLNDTNDQITEKMCTTPKEVPPVYANQIRVIFDDSWKCFEKTPCHLGKIKNATLLSLCRPIDAKDAKDKEFKIFFSPMLIELETNHKNIKFPCLADSSTELKPGDVVHAHRWQWYIENGKNLSRPQYLKRTIDSVEDEFIATGQKQYIEKVRGGLLVMHETPKGTLAIGIDATSE</sequence>
<evidence type="ECO:0008006" key="4">
    <source>
        <dbReference type="Google" id="ProtNLM"/>
    </source>
</evidence>
<dbReference type="FunCoup" id="G0NVD7">
    <property type="interactions" value="371"/>
</dbReference>
<accession>G0NVD7</accession>
<dbReference type="PANTHER" id="PTHR34005">
    <property type="entry name" value="PROTEIN CBG15054-RELATED"/>
    <property type="match status" value="1"/>
</dbReference>
<dbReference type="Proteomes" id="UP000008068">
    <property type="component" value="Unassembled WGS sequence"/>
</dbReference>
<dbReference type="eggNOG" id="ENOG502TIYM">
    <property type="taxonomic scope" value="Eukaryota"/>
</dbReference>